<evidence type="ECO:0000313" key="3">
    <source>
        <dbReference type="Proteomes" id="UP000184364"/>
    </source>
</evidence>
<dbReference type="PROSITE" id="PS51257">
    <property type="entry name" value="PROKAR_LIPOPROTEIN"/>
    <property type="match status" value="1"/>
</dbReference>
<feature type="domain" description="BON" evidence="1">
    <location>
        <begin position="105"/>
        <end position="162"/>
    </location>
</feature>
<name>A0A1M6YUG2_9FLAO</name>
<dbReference type="Gene3D" id="3.40.1520.20">
    <property type="match status" value="1"/>
</dbReference>
<dbReference type="RefSeq" id="WP_073292836.1">
    <property type="nucleotide sequence ID" value="NZ_FRAV01000014.1"/>
</dbReference>
<dbReference type="EMBL" id="FRAV01000014">
    <property type="protein sequence ID" value="SHL21735.1"/>
    <property type="molecule type" value="Genomic_DNA"/>
</dbReference>
<dbReference type="STRING" id="1302687.SAMN05444267_101415"/>
<accession>A0A1M6YUG2</accession>
<evidence type="ECO:0000313" key="2">
    <source>
        <dbReference type="EMBL" id="SHL21735.1"/>
    </source>
</evidence>
<dbReference type="AlphaFoldDB" id="A0A1M6YUG2"/>
<protein>
    <submittedName>
        <fullName evidence="2">Hyperosmotically inducible protein</fullName>
    </submittedName>
</protein>
<dbReference type="OrthoDB" id="1274631at2"/>
<dbReference type="InterPro" id="IPR007055">
    <property type="entry name" value="BON_dom"/>
</dbReference>
<reference evidence="3" key="1">
    <citation type="submission" date="2016-11" db="EMBL/GenBank/DDBJ databases">
        <authorList>
            <person name="Varghese N."/>
            <person name="Submissions S."/>
        </authorList>
    </citation>
    <scope>NUCLEOTIDE SEQUENCE [LARGE SCALE GENOMIC DNA]</scope>
    <source>
        <strain evidence="3">DSM 26899</strain>
    </source>
</reference>
<proteinExistence type="predicted"/>
<organism evidence="2 3">
    <name type="scientific">Chryseobacterium polytrichastri</name>
    <dbReference type="NCBI Taxonomy" id="1302687"/>
    <lineage>
        <taxon>Bacteria</taxon>
        <taxon>Pseudomonadati</taxon>
        <taxon>Bacteroidota</taxon>
        <taxon>Flavobacteriia</taxon>
        <taxon>Flavobacteriales</taxon>
        <taxon>Weeksellaceae</taxon>
        <taxon>Chryseobacterium group</taxon>
        <taxon>Chryseobacterium</taxon>
    </lineage>
</organism>
<gene>
    <name evidence="2" type="ORF">SAMN05444267_101415</name>
</gene>
<sequence length="163" mass="16905">MKKTIAMAALAIAVSFGSISCKKKISDADLQTQATTIVTSNPGASVEVKEGQAHLSGTFADQTSKDAMIAQLKAIKGIKGVHDMATIEAAPVAAAPVETTSALDPAVQKKVKDALKDFPSVKVEAVNGTLTLTGNVSALQARKIKESVDALKVGKYNNNLVVK</sequence>
<dbReference type="Proteomes" id="UP000184364">
    <property type="component" value="Unassembled WGS sequence"/>
</dbReference>
<feature type="domain" description="BON" evidence="1">
    <location>
        <begin position="26"/>
        <end position="88"/>
    </location>
</feature>
<dbReference type="Pfam" id="PF04972">
    <property type="entry name" value="BON"/>
    <property type="match status" value="2"/>
</dbReference>
<evidence type="ECO:0000259" key="1">
    <source>
        <dbReference type="Pfam" id="PF04972"/>
    </source>
</evidence>
<keyword evidence="3" id="KW-1185">Reference proteome</keyword>